<reference evidence="1" key="1">
    <citation type="submission" date="2014-09" db="EMBL/GenBank/DDBJ databases">
        <authorList>
            <person name="Magalhaes I.L.F."/>
            <person name="Oliveira U."/>
            <person name="Santos F.R."/>
            <person name="Vidigal T.H.D.A."/>
            <person name="Brescovit A.D."/>
            <person name="Santos A.J."/>
        </authorList>
    </citation>
    <scope>NUCLEOTIDE SEQUENCE</scope>
    <source>
        <tissue evidence="1">Shoot tissue taken approximately 20 cm above the soil surface</tissue>
    </source>
</reference>
<reference evidence="1" key="2">
    <citation type="journal article" date="2015" name="Data Brief">
        <title>Shoot transcriptome of the giant reed, Arundo donax.</title>
        <authorList>
            <person name="Barrero R.A."/>
            <person name="Guerrero F.D."/>
            <person name="Moolhuijzen P."/>
            <person name="Goolsby J.A."/>
            <person name="Tidwell J."/>
            <person name="Bellgard S.E."/>
            <person name="Bellgard M.I."/>
        </authorList>
    </citation>
    <scope>NUCLEOTIDE SEQUENCE</scope>
    <source>
        <tissue evidence="1">Shoot tissue taken approximately 20 cm above the soil surface</tissue>
    </source>
</reference>
<dbReference type="EMBL" id="GBRH01178688">
    <property type="protein sequence ID" value="JAE19208.1"/>
    <property type="molecule type" value="Transcribed_RNA"/>
</dbReference>
<sequence length="64" mass="7384">MTQPPLTISSCPSRTSLANDSCFFRGASRHHLSRYDISSHMNFLRESLESDSTMVSRMCRDWRS</sequence>
<dbReference type="AlphaFoldDB" id="A0A0A9GEW4"/>
<evidence type="ECO:0000313" key="1">
    <source>
        <dbReference type="EMBL" id="JAE19208.1"/>
    </source>
</evidence>
<proteinExistence type="predicted"/>
<accession>A0A0A9GEW4</accession>
<name>A0A0A9GEW4_ARUDO</name>
<organism evidence="1">
    <name type="scientific">Arundo donax</name>
    <name type="common">Giant reed</name>
    <name type="synonym">Donax arundinaceus</name>
    <dbReference type="NCBI Taxonomy" id="35708"/>
    <lineage>
        <taxon>Eukaryota</taxon>
        <taxon>Viridiplantae</taxon>
        <taxon>Streptophyta</taxon>
        <taxon>Embryophyta</taxon>
        <taxon>Tracheophyta</taxon>
        <taxon>Spermatophyta</taxon>
        <taxon>Magnoliopsida</taxon>
        <taxon>Liliopsida</taxon>
        <taxon>Poales</taxon>
        <taxon>Poaceae</taxon>
        <taxon>PACMAD clade</taxon>
        <taxon>Arundinoideae</taxon>
        <taxon>Arundineae</taxon>
        <taxon>Arundo</taxon>
    </lineage>
</organism>
<protein>
    <submittedName>
        <fullName evidence="1">Uncharacterized protein</fullName>
    </submittedName>
</protein>